<reference evidence="1" key="1">
    <citation type="submission" date="2017-07" db="EMBL/GenBank/DDBJ databases">
        <title>Taro Niue Genome Assembly and Annotation.</title>
        <authorList>
            <person name="Atibalentja N."/>
            <person name="Keating K."/>
            <person name="Fields C.J."/>
        </authorList>
    </citation>
    <scope>NUCLEOTIDE SEQUENCE</scope>
    <source>
        <strain evidence="1">Niue_2</strain>
        <tissue evidence="1">Leaf</tissue>
    </source>
</reference>
<organism evidence="1 2">
    <name type="scientific">Colocasia esculenta</name>
    <name type="common">Wild taro</name>
    <name type="synonym">Arum esculentum</name>
    <dbReference type="NCBI Taxonomy" id="4460"/>
    <lineage>
        <taxon>Eukaryota</taxon>
        <taxon>Viridiplantae</taxon>
        <taxon>Streptophyta</taxon>
        <taxon>Embryophyta</taxon>
        <taxon>Tracheophyta</taxon>
        <taxon>Spermatophyta</taxon>
        <taxon>Magnoliopsida</taxon>
        <taxon>Liliopsida</taxon>
        <taxon>Araceae</taxon>
        <taxon>Aroideae</taxon>
        <taxon>Colocasieae</taxon>
        <taxon>Colocasia</taxon>
    </lineage>
</organism>
<name>A0A843V216_COLES</name>
<accession>A0A843V216</accession>
<dbReference type="AlphaFoldDB" id="A0A843V216"/>
<sequence length="329" mass="34761">MPMCGVPLQVSLTGETMCGGMMRMVAKAVAARGFCAAHAPCHAGASCGASSLYPASSDQSTPIDGWKVVVRDEDELFDALYPAPLARLVFVIPVPEEAKEAICGHVLSGFKKSCYDTEWLPLPVQQAPSCYISVPSRCNDMSRPVDPSGTLLNGGPTSLECIAPGNTASLHTGGTDLPTSLLSTQSPQMAMPHRMSGTPIKIEPTFSSNSDFTFCTDSSFSEGHATIGDASLPSFSGTDLNAQSLNDPLLDIDASSFGFLGQIPRNFSFSDLTEDFSQSTDILESYGRSPFLGPESSNLSTLTGRKCNGESRILDTISEGVNIDDFGSD</sequence>
<proteinExistence type="predicted"/>
<gene>
    <name evidence="1" type="ORF">Taro_020413</name>
</gene>
<dbReference type="EMBL" id="NMUH01001011">
    <property type="protein sequence ID" value="MQL87860.1"/>
    <property type="molecule type" value="Genomic_DNA"/>
</dbReference>
<dbReference type="Proteomes" id="UP000652761">
    <property type="component" value="Unassembled WGS sequence"/>
</dbReference>
<evidence type="ECO:0000313" key="2">
    <source>
        <dbReference type="Proteomes" id="UP000652761"/>
    </source>
</evidence>
<keyword evidence="2" id="KW-1185">Reference proteome</keyword>
<comment type="caution">
    <text evidence="1">The sequence shown here is derived from an EMBL/GenBank/DDBJ whole genome shotgun (WGS) entry which is preliminary data.</text>
</comment>
<dbReference type="OrthoDB" id="1620396at2759"/>
<evidence type="ECO:0000313" key="1">
    <source>
        <dbReference type="EMBL" id="MQL87860.1"/>
    </source>
</evidence>
<protein>
    <submittedName>
        <fullName evidence="1">Uncharacterized protein</fullName>
    </submittedName>
</protein>